<dbReference type="InterPro" id="IPR004360">
    <property type="entry name" value="Glyas_Fos-R_dOase_dom"/>
</dbReference>
<dbReference type="Proteomes" id="UP000287171">
    <property type="component" value="Unassembled WGS sequence"/>
</dbReference>
<sequence length="291" mass="32388">MVQVDKLPSRPALLLHVKDLVASRAFYTEVLGFGSSDEDLPATLAVVTDFSHEAILLAGPDAGDITDYVQERYVTIEPGTFLTLFCPDLDELKAQWATRGFTSIRELKTVFGDAALGVRDPDGNILLFTTRSAEDVLERYAQGPQLLDEALAGLSEQDLQLTKSPGEWSIQQLVHHISDGDDLWMHVVKAALTQSGCQYRHDWYTTDNASAGKLDYAGRAIGPALALFRANHEHTLQLVRHLPAAMKRCVVFTWVGHEATTLSVQDMLHSQAYHVMTHCKEIQEIRRIHGR</sequence>
<dbReference type="InterPro" id="IPR024775">
    <property type="entry name" value="DinB-like"/>
</dbReference>
<dbReference type="OrthoDB" id="9796039at2"/>
<dbReference type="SUPFAM" id="SSF54593">
    <property type="entry name" value="Glyoxalase/Bleomycin resistance protein/Dihydroxybiphenyl dioxygenase"/>
    <property type="match status" value="1"/>
</dbReference>
<dbReference type="AlphaFoldDB" id="A0A402BBX5"/>
<dbReference type="RefSeq" id="WP_126629007.1">
    <property type="nucleotide sequence ID" value="NZ_BIFT01000001.1"/>
</dbReference>
<name>A0A402BBX5_9CHLR</name>
<dbReference type="SUPFAM" id="SSF109854">
    <property type="entry name" value="DinB/YfiT-like putative metalloenzymes"/>
    <property type="match status" value="1"/>
</dbReference>
<evidence type="ECO:0000259" key="1">
    <source>
        <dbReference type="PROSITE" id="PS51819"/>
    </source>
</evidence>
<dbReference type="Pfam" id="PF12867">
    <property type="entry name" value="DinB_2"/>
    <property type="match status" value="1"/>
</dbReference>
<evidence type="ECO:0000313" key="3">
    <source>
        <dbReference type="Proteomes" id="UP000287171"/>
    </source>
</evidence>
<dbReference type="Pfam" id="PF00903">
    <property type="entry name" value="Glyoxalase"/>
    <property type="match status" value="1"/>
</dbReference>
<dbReference type="EMBL" id="BIFT01000001">
    <property type="protein sequence ID" value="GCE28834.1"/>
    <property type="molecule type" value="Genomic_DNA"/>
</dbReference>
<dbReference type="Gene3D" id="3.10.180.10">
    <property type="entry name" value="2,3-Dihydroxybiphenyl 1,2-Dioxygenase, domain 1"/>
    <property type="match status" value="1"/>
</dbReference>
<accession>A0A402BBX5</accession>
<feature type="domain" description="VOC" evidence="1">
    <location>
        <begin position="9"/>
        <end position="131"/>
    </location>
</feature>
<dbReference type="PROSITE" id="PS51819">
    <property type="entry name" value="VOC"/>
    <property type="match status" value="1"/>
</dbReference>
<dbReference type="InterPro" id="IPR037523">
    <property type="entry name" value="VOC_core"/>
</dbReference>
<gene>
    <name evidence="2" type="ORF">KDA_43180</name>
</gene>
<organism evidence="2 3">
    <name type="scientific">Dictyobacter alpinus</name>
    <dbReference type="NCBI Taxonomy" id="2014873"/>
    <lineage>
        <taxon>Bacteria</taxon>
        <taxon>Bacillati</taxon>
        <taxon>Chloroflexota</taxon>
        <taxon>Ktedonobacteria</taxon>
        <taxon>Ktedonobacterales</taxon>
        <taxon>Dictyobacteraceae</taxon>
        <taxon>Dictyobacter</taxon>
    </lineage>
</organism>
<evidence type="ECO:0000313" key="2">
    <source>
        <dbReference type="EMBL" id="GCE28834.1"/>
    </source>
</evidence>
<dbReference type="InterPro" id="IPR029068">
    <property type="entry name" value="Glyas_Bleomycin-R_OHBP_Dase"/>
</dbReference>
<comment type="caution">
    <text evidence="2">The sequence shown here is derived from an EMBL/GenBank/DDBJ whole genome shotgun (WGS) entry which is preliminary data.</text>
</comment>
<reference evidence="3" key="1">
    <citation type="submission" date="2018-12" db="EMBL/GenBank/DDBJ databases">
        <title>Tengunoibacter tsumagoiensis gen. nov., sp. nov., Dictyobacter kobayashii sp. nov., D. alpinus sp. nov., and D. joshuensis sp. nov. and description of Dictyobacteraceae fam. nov. within the order Ktedonobacterales isolated from Tengu-no-mugimeshi.</title>
        <authorList>
            <person name="Wang C.M."/>
            <person name="Zheng Y."/>
            <person name="Sakai Y."/>
            <person name="Toyoda A."/>
            <person name="Minakuchi Y."/>
            <person name="Abe K."/>
            <person name="Yokota A."/>
            <person name="Yabe S."/>
        </authorList>
    </citation>
    <scope>NUCLEOTIDE SEQUENCE [LARGE SCALE GENOMIC DNA]</scope>
    <source>
        <strain evidence="3">Uno16</strain>
    </source>
</reference>
<proteinExistence type="predicted"/>
<dbReference type="Gene3D" id="1.20.120.450">
    <property type="entry name" value="dinb family like domain"/>
    <property type="match status" value="1"/>
</dbReference>
<keyword evidence="3" id="KW-1185">Reference proteome</keyword>
<protein>
    <recommendedName>
        <fullName evidence="1">VOC domain-containing protein</fullName>
    </recommendedName>
</protein>
<dbReference type="InterPro" id="IPR034660">
    <property type="entry name" value="DinB/YfiT-like"/>
</dbReference>